<dbReference type="Proteomes" id="UP000799777">
    <property type="component" value="Unassembled WGS sequence"/>
</dbReference>
<keyword evidence="3" id="KW-1185">Reference proteome</keyword>
<dbReference type="EMBL" id="ML978210">
    <property type="protein sequence ID" value="KAF2028644.1"/>
    <property type="molecule type" value="Genomic_DNA"/>
</dbReference>
<organism evidence="2 3">
    <name type="scientific">Setomelanomma holmii</name>
    <dbReference type="NCBI Taxonomy" id="210430"/>
    <lineage>
        <taxon>Eukaryota</taxon>
        <taxon>Fungi</taxon>
        <taxon>Dikarya</taxon>
        <taxon>Ascomycota</taxon>
        <taxon>Pezizomycotina</taxon>
        <taxon>Dothideomycetes</taxon>
        <taxon>Pleosporomycetidae</taxon>
        <taxon>Pleosporales</taxon>
        <taxon>Pleosporineae</taxon>
        <taxon>Phaeosphaeriaceae</taxon>
        <taxon>Setomelanomma</taxon>
    </lineage>
</organism>
<reference evidence="2" key="1">
    <citation type="journal article" date="2020" name="Stud. Mycol.">
        <title>101 Dothideomycetes genomes: a test case for predicting lifestyles and emergence of pathogens.</title>
        <authorList>
            <person name="Haridas S."/>
            <person name="Albert R."/>
            <person name="Binder M."/>
            <person name="Bloem J."/>
            <person name="Labutti K."/>
            <person name="Salamov A."/>
            <person name="Andreopoulos B."/>
            <person name="Baker S."/>
            <person name="Barry K."/>
            <person name="Bills G."/>
            <person name="Bluhm B."/>
            <person name="Cannon C."/>
            <person name="Castanera R."/>
            <person name="Culley D."/>
            <person name="Daum C."/>
            <person name="Ezra D."/>
            <person name="Gonzalez J."/>
            <person name="Henrissat B."/>
            <person name="Kuo A."/>
            <person name="Liang C."/>
            <person name="Lipzen A."/>
            <person name="Lutzoni F."/>
            <person name="Magnuson J."/>
            <person name="Mondo S."/>
            <person name="Nolan M."/>
            <person name="Ohm R."/>
            <person name="Pangilinan J."/>
            <person name="Park H.-J."/>
            <person name="Ramirez L."/>
            <person name="Alfaro M."/>
            <person name="Sun H."/>
            <person name="Tritt A."/>
            <person name="Yoshinaga Y."/>
            <person name="Zwiers L.-H."/>
            <person name="Turgeon B."/>
            <person name="Goodwin S."/>
            <person name="Spatafora J."/>
            <person name="Crous P."/>
            <person name="Grigoriev I."/>
        </authorList>
    </citation>
    <scope>NUCLEOTIDE SEQUENCE</scope>
    <source>
        <strain evidence="2">CBS 110217</strain>
    </source>
</reference>
<evidence type="ECO:0000256" key="1">
    <source>
        <dbReference type="SAM" id="Coils"/>
    </source>
</evidence>
<dbReference type="OrthoDB" id="3945906at2759"/>
<comment type="caution">
    <text evidence="2">The sequence shown here is derived from an EMBL/GenBank/DDBJ whole genome shotgun (WGS) entry which is preliminary data.</text>
</comment>
<accession>A0A9P4H7J0</accession>
<evidence type="ECO:0000313" key="3">
    <source>
        <dbReference type="Proteomes" id="UP000799777"/>
    </source>
</evidence>
<gene>
    <name evidence="2" type="ORF">EK21DRAFT_101677</name>
</gene>
<name>A0A9P4H7J0_9PLEO</name>
<sequence>MTPPPQTYYGPTALTHSKYASPHLKKAQLVVPPAVSSVGIAPANNTIATKEQIAATQNDSMTLRSSDAELAATQGLALKAEVEQHAAKLSSTVSTTMSNTRRLLELIREAVQKDNPSALQDVDHLWAELEQLFEAAKGAKDAVTDFLGKQRNNMALYHASVMNETYRESQEELNIQYKKVNLQHGLILEHQQAFQDYREQMNAKLKDLDDIKEKASRLTLEKGNFRSEVDRYKQLLEEEQATRFEDQKKADALQKELDELMTSNKQLLADTEGFKKTVNDLQEKMKAGEQATTDRYTAELKETSDLLAKETAKTAYLTTMVNNLKDLENRTRMEVEKVKAENKLTQEKFNRMAAEHSQTFSRTKEQTKKLEDLTAEADRLRKESTDLKQRLAKLPELEKNNAALFTEKANLLEQVGELKTELDKVKESCVKVNKEFASLNETLQDFQKERDDLKSRNKDLKSKQSKFVDVSNAGAQSTETATFLQVENKEFLEAVEKLKGNQAAPAVGAVAAVGQVQAGLQASIRGLEKEKVALQAALEEWTTLAKRSYKEYKDMLPTYKQADLWRTQALAKDEQIEELNRALTAARVSRSNDVGSGGDAAHWKKRYDDLLAKIGG</sequence>
<dbReference type="AlphaFoldDB" id="A0A9P4H7J0"/>
<evidence type="ECO:0000313" key="2">
    <source>
        <dbReference type="EMBL" id="KAF2028644.1"/>
    </source>
</evidence>
<feature type="coiled-coil region" evidence="1">
    <location>
        <begin position="194"/>
        <end position="270"/>
    </location>
</feature>
<proteinExistence type="predicted"/>
<keyword evidence="1" id="KW-0175">Coiled coil</keyword>
<feature type="coiled-coil region" evidence="1">
    <location>
        <begin position="321"/>
        <end position="463"/>
    </location>
</feature>
<protein>
    <submittedName>
        <fullName evidence="2">Uncharacterized protein</fullName>
    </submittedName>
</protein>